<sequence length="84" mass="9951">MFTYETTMKTELLKTKSRKNKKRAFRRKSINHIRILTSKYNLFSFFISTENILLNKKVLAELISTESGVTFSLIQWKSCFYSTV</sequence>
<gene>
    <name evidence="1" type="primary">rpl20</name>
</gene>
<dbReference type="SUPFAM" id="SSF74731">
    <property type="entry name" value="Ribosomal protein L20"/>
    <property type="match status" value="1"/>
</dbReference>
<dbReference type="AlphaFoldDB" id="A0A345UBF5"/>
<evidence type="ECO:0000313" key="1">
    <source>
        <dbReference type="EMBL" id="AXI97791.1"/>
    </source>
</evidence>
<dbReference type="EMBL" id="MH396022">
    <property type="protein sequence ID" value="AXI97791.1"/>
    <property type="molecule type" value="Genomic_DNA"/>
</dbReference>
<keyword evidence="1" id="KW-0689">Ribosomal protein</keyword>
<protein>
    <submittedName>
        <fullName evidence="1">Ribosomal protein L20</fullName>
    </submittedName>
</protein>
<dbReference type="InterPro" id="IPR035566">
    <property type="entry name" value="Ribosomal_protein_bL20_C"/>
</dbReference>
<geneLocation type="mitochondrion" evidence="1"/>
<name>A0A345UBF5_9FLOR</name>
<proteinExistence type="predicted"/>
<keyword evidence="1" id="KW-0687">Ribonucleoprotein</keyword>
<reference evidence="1" key="1">
    <citation type="submission" date="2018-05" db="EMBL/GenBank/DDBJ databases">
        <title>Organellar genomes of Gracilariaceae.</title>
        <authorList>
            <person name="Iha C."/>
            <person name="Oliveira M.C."/>
        </authorList>
    </citation>
    <scope>NUCLEOTIDE SEQUENCE</scope>
</reference>
<keyword evidence="1" id="KW-0496">Mitochondrion</keyword>
<accession>A0A345UBF5</accession>
<organism evidence="1">
    <name type="scientific">Gracilaria vermiculophylla</name>
    <dbReference type="NCBI Taxonomy" id="2608709"/>
    <lineage>
        <taxon>Eukaryota</taxon>
        <taxon>Rhodophyta</taxon>
        <taxon>Florideophyceae</taxon>
        <taxon>Rhodymeniophycidae</taxon>
        <taxon>Gracilariales</taxon>
        <taxon>Gracilariaceae</taxon>
        <taxon>Gracilaria</taxon>
    </lineage>
</organism>
<dbReference type="GO" id="GO:0005840">
    <property type="term" value="C:ribosome"/>
    <property type="evidence" value="ECO:0007669"/>
    <property type="project" value="UniProtKB-KW"/>
</dbReference>